<evidence type="ECO:0000313" key="5">
    <source>
        <dbReference type="EnsemblMetazoa" id="AMAM021256-PA"/>
    </source>
</evidence>
<feature type="compositionally biased region" description="Polar residues" evidence="4">
    <location>
        <begin position="177"/>
        <end position="195"/>
    </location>
</feature>
<dbReference type="GO" id="GO:0070971">
    <property type="term" value="C:endoplasmic reticulum exit site"/>
    <property type="evidence" value="ECO:0007669"/>
    <property type="project" value="TreeGrafter"/>
</dbReference>
<keyword evidence="2" id="KW-0853">WD repeat</keyword>
<dbReference type="EnsemblMetazoa" id="AMAM021256-RA">
    <property type="protein sequence ID" value="AMAM021256-PA"/>
    <property type="gene ID" value="AMAM021256"/>
</dbReference>
<reference evidence="6" key="1">
    <citation type="submission" date="2013-09" db="EMBL/GenBank/DDBJ databases">
        <title>The Genome Sequence of Anopheles maculatus species B.</title>
        <authorList>
            <consortium name="The Broad Institute Genomics Platform"/>
            <person name="Neafsey D.E."/>
            <person name="Besansky N."/>
            <person name="Howell P."/>
            <person name="Walton C."/>
            <person name="Young S.K."/>
            <person name="Zeng Q."/>
            <person name="Gargeya S."/>
            <person name="Fitzgerald M."/>
            <person name="Haas B."/>
            <person name="Abouelleil A."/>
            <person name="Allen A.W."/>
            <person name="Alvarado L."/>
            <person name="Arachchi H.M."/>
            <person name="Berlin A.M."/>
            <person name="Chapman S.B."/>
            <person name="Gainer-Dewar J."/>
            <person name="Goldberg J."/>
            <person name="Griggs A."/>
            <person name="Gujja S."/>
            <person name="Hansen M."/>
            <person name="Howarth C."/>
            <person name="Imamovic A."/>
            <person name="Ireland A."/>
            <person name="Larimer J."/>
            <person name="McCowan C."/>
            <person name="Murphy C."/>
            <person name="Pearson M."/>
            <person name="Poon T.W."/>
            <person name="Priest M."/>
            <person name="Roberts A."/>
            <person name="Saif S."/>
            <person name="Shea T."/>
            <person name="Sisk P."/>
            <person name="Sykes S."/>
            <person name="Wortman J."/>
            <person name="Nusbaum C."/>
            <person name="Birren B."/>
        </authorList>
    </citation>
    <scope>NUCLEOTIDE SEQUENCE [LARGE SCALE GENOMIC DNA]</scope>
    <source>
        <strain evidence="6">maculatus3</strain>
    </source>
</reference>
<proteinExistence type="predicted"/>
<dbReference type="GO" id="GO:0005198">
    <property type="term" value="F:structural molecule activity"/>
    <property type="evidence" value="ECO:0007669"/>
    <property type="project" value="TreeGrafter"/>
</dbReference>
<dbReference type="AlphaFoldDB" id="A0A182T7L0"/>
<feature type="compositionally biased region" description="Polar residues" evidence="4">
    <location>
        <begin position="389"/>
        <end position="400"/>
    </location>
</feature>
<feature type="compositionally biased region" description="Pro residues" evidence="4">
    <location>
        <begin position="201"/>
        <end position="228"/>
    </location>
</feature>
<dbReference type="Proteomes" id="UP000075901">
    <property type="component" value="Unassembled WGS sequence"/>
</dbReference>
<evidence type="ECO:0008006" key="7">
    <source>
        <dbReference type="Google" id="ProtNLM"/>
    </source>
</evidence>
<feature type="compositionally biased region" description="Polar residues" evidence="4">
    <location>
        <begin position="304"/>
        <end position="321"/>
    </location>
</feature>
<evidence type="ECO:0000256" key="4">
    <source>
        <dbReference type="SAM" id="MobiDB-lite"/>
    </source>
</evidence>
<protein>
    <recommendedName>
        <fullName evidence="7">Ancestral coatomer element 1 Sec16/Sec31 domain-containing protein</fullName>
    </recommendedName>
</protein>
<keyword evidence="3" id="KW-0677">Repeat</keyword>
<accession>A0A182T7L0</accession>
<evidence type="ECO:0000256" key="3">
    <source>
        <dbReference type="ARBA" id="ARBA00022737"/>
    </source>
</evidence>
<dbReference type="GO" id="GO:0007029">
    <property type="term" value="P:endoplasmic reticulum organization"/>
    <property type="evidence" value="ECO:0007669"/>
    <property type="project" value="TreeGrafter"/>
</dbReference>
<feature type="compositionally biased region" description="Low complexity" evidence="4">
    <location>
        <begin position="264"/>
        <end position="277"/>
    </location>
</feature>
<evidence type="ECO:0000256" key="2">
    <source>
        <dbReference type="ARBA" id="ARBA00022574"/>
    </source>
</evidence>
<dbReference type="PANTHER" id="PTHR13923">
    <property type="entry name" value="SEC31-RELATED PROTEIN"/>
    <property type="match status" value="1"/>
</dbReference>
<reference evidence="5" key="2">
    <citation type="submission" date="2020-05" db="UniProtKB">
        <authorList>
            <consortium name="EnsemblMetazoa"/>
        </authorList>
    </citation>
    <scope>IDENTIFICATION</scope>
    <source>
        <strain evidence="5">maculatus3</strain>
    </source>
</reference>
<dbReference type="PANTHER" id="PTHR13923:SF11">
    <property type="entry name" value="SECRETORY 31, ISOFORM D"/>
    <property type="match status" value="1"/>
</dbReference>
<dbReference type="InterPro" id="IPR040251">
    <property type="entry name" value="SEC31-like"/>
</dbReference>
<keyword evidence="6" id="KW-1185">Reference proteome</keyword>
<dbReference type="GO" id="GO:0090110">
    <property type="term" value="P:COPII-coated vesicle cargo loading"/>
    <property type="evidence" value="ECO:0007669"/>
    <property type="project" value="TreeGrafter"/>
</dbReference>
<dbReference type="VEuPathDB" id="VectorBase:AMAM021256"/>
<dbReference type="Gene3D" id="1.25.40.1030">
    <property type="match status" value="1"/>
</dbReference>
<organism evidence="5 6">
    <name type="scientific">Anopheles maculatus</name>
    <dbReference type="NCBI Taxonomy" id="74869"/>
    <lineage>
        <taxon>Eukaryota</taxon>
        <taxon>Metazoa</taxon>
        <taxon>Ecdysozoa</taxon>
        <taxon>Arthropoda</taxon>
        <taxon>Hexapoda</taxon>
        <taxon>Insecta</taxon>
        <taxon>Pterygota</taxon>
        <taxon>Neoptera</taxon>
        <taxon>Endopterygota</taxon>
        <taxon>Diptera</taxon>
        <taxon>Nematocera</taxon>
        <taxon>Culicoidea</taxon>
        <taxon>Culicidae</taxon>
        <taxon>Anophelinae</taxon>
        <taxon>Anopheles</taxon>
        <taxon>Anopheles maculatus group</taxon>
    </lineage>
</organism>
<keyword evidence="1" id="KW-0813">Transport</keyword>
<name>A0A182T7L0_9DIPT</name>
<sequence>AASNTDLARNAILCYICAGSTERLVEAWQLSKGSQPAGGDLGGDDELDKNNNSNRDLQELVEVSMLLQKALEKQGRPSQAVGKLADLLSQYAGLLAAQGSLPSALTYLGNSTDPEMEELRERLYYALGHKTYTPMGTGRPQYASQQQPPFNPMFPTIGQAAKLKAYGQTMPAAPVPTLNTAPSMPQQTSWSTTPFQQPPMGVVPPNPVANPVAPPPLATKPPVGPPPSGTGINNDLSQPPRPSSVSSQSGGSTLGRAKYVLDPSVQSGSNYGQQSSNFYNPMAYQQQPQQPNAPIVNQPPQQPMSNFYNPASAPGQPNNFKPFTPAPLVQASPYMPGISPLDVTQQQQQQQPGMGYPPPPPQATAAPPMANMQRNPTPPPGWNDPPALKSSSRPQVSVCV</sequence>
<dbReference type="GO" id="GO:0030127">
    <property type="term" value="C:COPII vesicle coat"/>
    <property type="evidence" value="ECO:0007669"/>
    <property type="project" value="TreeGrafter"/>
</dbReference>
<feature type="region of interest" description="Disordered" evidence="4">
    <location>
        <begin position="174"/>
        <end position="400"/>
    </location>
</feature>
<evidence type="ECO:0000313" key="6">
    <source>
        <dbReference type="Proteomes" id="UP000075901"/>
    </source>
</evidence>
<feature type="compositionally biased region" description="Low complexity" evidence="4">
    <location>
        <begin position="285"/>
        <end position="299"/>
    </location>
</feature>
<feature type="compositionally biased region" description="Low complexity" evidence="4">
    <location>
        <begin position="344"/>
        <end position="354"/>
    </location>
</feature>
<evidence type="ECO:0000256" key="1">
    <source>
        <dbReference type="ARBA" id="ARBA00022448"/>
    </source>
</evidence>